<feature type="transmembrane region" description="Helical" evidence="10">
    <location>
        <begin position="47"/>
        <end position="69"/>
    </location>
</feature>
<protein>
    <recommendedName>
        <fullName evidence="10">Fluoride-specific ion channel FluC</fullName>
    </recommendedName>
</protein>
<keyword evidence="6 10" id="KW-0407">Ion channel</keyword>
<dbReference type="AlphaFoldDB" id="N1V7T5"/>
<feature type="transmembrane region" description="Helical" evidence="10">
    <location>
        <begin position="20"/>
        <end position="41"/>
    </location>
</feature>
<comment type="subcellular location">
    <subcellularLocation>
        <location evidence="1 10">Cell membrane</location>
        <topology evidence="1 10">Multi-pass membrane protein</topology>
    </subcellularLocation>
</comment>
<evidence type="ECO:0000313" key="12">
    <source>
        <dbReference type="Proteomes" id="UP000010729"/>
    </source>
</evidence>
<dbReference type="GO" id="GO:0046872">
    <property type="term" value="F:metal ion binding"/>
    <property type="evidence" value="ECO:0007669"/>
    <property type="project" value="UniProtKB-KW"/>
</dbReference>
<keyword evidence="3 10" id="KW-0812">Transmembrane</keyword>
<feature type="transmembrane region" description="Helical" evidence="10">
    <location>
        <begin position="81"/>
        <end position="104"/>
    </location>
</feature>
<keyword evidence="2 10" id="KW-1003">Cell membrane</keyword>
<proteinExistence type="inferred from homology"/>
<evidence type="ECO:0000256" key="9">
    <source>
        <dbReference type="ARBA" id="ARBA00049940"/>
    </source>
</evidence>
<evidence type="ECO:0000256" key="5">
    <source>
        <dbReference type="ARBA" id="ARBA00023136"/>
    </source>
</evidence>
<evidence type="ECO:0000313" key="11">
    <source>
        <dbReference type="EMBL" id="EMY34283.1"/>
    </source>
</evidence>
<keyword evidence="10" id="KW-0813">Transport</keyword>
<reference evidence="11 12" key="1">
    <citation type="journal article" date="2013" name="Genome Announc.">
        <title>Draft Genome Sequence of Arthrobacter crystallopoietes Strain BAB-32, Revealing Genes for Bioremediation.</title>
        <authorList>
            <person name="Joshi M.N."/>
            <person name="Pandit A.S."/>
            <person name="Sharma A."/>
            <person name="Pandya R.V."/>
            <person name="Desai S.M."/>
            <person name="Saxena A.K."/>
            <person name="Bagatharia S.B."/>
        </authorList>
    </citation>
    <scope>NUCLEOTIDE SEQUENCE [LARGE SCALE GENOMIC DNA]</scope>
    <source>
        <strain evidence="11 12">BAB-32</strain>
    </source>
</reference>
<evidence type="ECO:0000256" key="8">
    <source>
        <dbReference type="ARBA" id="ARBA00035585"/>
    </source>
</evidence>
<dbReference type="GO" id="GO:0140114">
    <property type="term" value="P:cellular detoxification of fluoride"/>
    <property type="evidence" value="ECO:0007669"/>
    <property type="project" value="UniProtKB-UniRule"/>
</dbReference>
<organism evidence="11 12">
    <name type="scientific">Arthrobacter crystallopoietes BAB-32</name>
    <dbReference type="NCBI Taxonomy" id="1246476"/>
    <lineage>
        <taxon>Bacteria</taxon>
        <taxon>Bacillati</taxon>
        <taxon>Actinomycetota</taxon>
        <taxon>Actinomycetes</taxon>
        <taxon>Micrococcales</taxon>
        <taxon>Micrococcaceae</taxon>
        <taxon>Crystallibacter</taxon>
    </lineage>
</organism>
<keyword evidence="12" id="KW-1185">Reference proteome</keyword>
<dbReference type="PANTHER" id="PTHR28259">
    <property type="entry name" value="FLUORIDE EXPORT PROTEIN 1-RELATED"/>
    <property type="match status" value="1"/>
</dbReference>
<evidence type="ECO:0000256" key="6">
    <source>
        <dbReference type="ARBA" id="ARBA00023303"/>
    </source>
</evidence>
<evidence type="ECO:0000256" key="7">
    <source>
        <dbReference type="ARBA" id="ARBA00035120"/>
    </source>
</evidence>
<feature type="transmembrane region" description="Helical" evidence="10">
    <location>
        <begin position="116"/>
        <end position="138"/>
    </location>
</feature>
<evidence type="ECO:0000256" key="4">
    <source>
        <dbReference type="ARBA" id="ARBA00022989"/>
    </source>
</evidence>
<evidence type="ECO:0000256" key="2">
    <source>
        <dbReference type="ARBA" id="ARBA00022475"/>
    </source>
</evidence>
<evidence type="ECO:0000256" key="10">
    <source>
        <dbReference type="HAMAP-Rule" id="MF_00454"/>
    </source>
</evidence>
<keyword evidence="4 10" id="KW-1133">Transmembrane helix</keyword>
<dbReference type="GO" id="GO:0062054">
    <property type="term" value="F:fluoride channel activity"/>
    <property type="evidence" value="ECO:0007669"/>
    <property type="project" value="UniProtKB-UniRule"/>
</dbReference>
<accession>N1V7T5</accession>
<sequence length="146" mass="14689">MDTNTDGATQRPQHLQPGAVLLVMAGGALGALARHSIGLLLPPAAGWPLATLAANLSGAFVLGLLLEFLALGARNDAGTRAVRLAAGTGFLGAFTTYSALALEANLLLAEGQTGTAIAYLLATLAGGFLASLAGVGVASRWLRREP</sequence>
<evidence type="ECO:0000256" key="3">
    <source>
        <dbReference type="ARBA" id="ARBA00022692"/>
    </source>
</evidence>
<dbReference type="HAMAP" id="MF_00454">
    <property type="entry name" value="FluC"/>
    <property type="match status" value="1"/>
</dbReference>
<dbReference type="EMBL" id="ANPE02000123">
    <property type="protein sequence ID" value="EMY34283.1"/>
    <property type="molecule type" value="Genomic_DNA"/>
</dbReference>
<comment type="catalytic activity">
    <reaction evidence="8">
        <text>fluoride(in) = fluoride(out)</text>
        <dbReference type="Rhea" id="RHEA:76159"/>
        <dbReference type="ChEBI" id="CHEBI:17051"/>
    </reaction>
    <physiologicalReaction direction="left-to-right" evidence="8">
        <dbReference type="Rhea" id="RHEA:76160"/>
    </physiologicalReaction>
</comment>
<feature type="binding site" evidence="10">
    <location>
        <position position="95"/>
    </location>
    <ligand>
        <name>Na(+)</name>
        <dbReference type="ChEBI" id="CHEBI:29101"/>
        <note>structural</note>
    </ligand>
</feature>
<dbReference type="Pfam" id="PF02537">
    <property type="entry name" value="CRCB"/>
    <property type="match status" value="1"/>
</dbReference>
<comment type="activity regulation">
    <text evidence="10">Na(+) is not transported, but it plays an essential structural role and its presence is essential for fluoride channel function.</text>
</comment>
<keyword evidence="5 10" id="KW-0472">Membrane</keyword>
<comment type="function">
    <text evidence="9 10">Fluoride-specific ion channel. Important for reducing fluoride concentration in the cell, thus reducing its toxicity.</text>
</comment>
<dbReference type="InterPro" id="IPR003691">
    <property type="entry name" value="FluC"/>
</dbReference>
<keyword evidence="10" id="KW-0406">Ion transport</keyword>
<name>N1V7T5_9MICC</name>
<evidence type="ECO:0000256" key="1">
    <source>
        <dbReference type="ARBA" id="ARBA00004651"/>
    </source>
</evidence>
<dbReference type="OrthoDB" id="4408652at2"/>
<comment type="similarity">
    <text evidence="7 10">Belongs to the fluoride channel Fluc/FEX (TC 1.A.43) family.</text>
</comment>
<dbReference type="RefSeq" id="WP_005268954.1">
    <property type="nucleotide sequence ID" value="NZ_ANPE02000123.1"/>
</dbReference>
<dbReference type="PANTHER" id="PTHR28259:SF1">
    <property type="entry name" value="FLUORIDE EXPORT PROTEIN 1-RELATED"/>
    <property type="match status" value="1"/>
</dbReference>
<gene>
    <name evidence="10" type="primary">fluC</name>
    <name evidence="10" type="synonym">crcB</name>
    <name evidence="11" type="ORF">D477_010586</name>
</gene>
<dbReference type="GO" id="GO:0005886">
    <property type="term" value="C:plasma membrane"/>
    <property type="evidence" value="ECO:0007669"/>
    <property type="project" value="UniProtKB-SubCell"/>
</dbReference>
<keyword evidence="10" id="KW-0479">Metal-binding</keyword>
<keyword evidence="10" id="KW-0915">Sodium</keyword>
<dbReference type="Proteomes" id="UP000010729">
    <property type="component" value="Unassembled WGS sequence"/>
</dbReference>
<feature type="binding site" evidence="10">
    <location>
        <position position="92"/>
    </location>
    <ligand>
        <name>Na(+)</name>
        <dbReference type="ChEBI" id="CHEBI:29101"/>
        <note>structural</note>
    </ligand>
</feature>
<comment type="caution">
    <text evidence="11">The sequence shown here is derived from an EMBL/GenBank/DDBJ whole genome shotgun (WGS) entry which is preliminary data.</text>
</comment>